<name>X5DTA2_9CORY</name>
<feature type="domain" description="3-hydroxyacyl-CoA dehydrogenase C-terminal" evidence="5">
    <location>
        <begin position="211"/>
        <end position="307"/>
    </location>
</feature>
<evidence type="ECO:0000256" key="1">
    <source>
        <dbReference type="ARBA" id="ARBA00005086"/>
    </source>
</evidence>
<dbReference type="PANTHER" id="PTHR48075:SF5">
    <property type="entry name" value="3-HYDROXYBUTYRYL-COA DEHYDROGENASE"/>
    <property type="match status" value="1"/>
</dbReference>
<dbReference type="Pfam" id="PF00725">
    <property type="entry name" value="3HCDH"/>
    <property type="match status" value="1"/>
</dbReference>
<organism evidence="7 8">
    <name type="scientific">Corynebacterium glyciniphilum AJ 3170</name>
    <dbReference type="NCBI Taxonomy" id="1404245"/>
    <lineage>
        <taxon>Bacteria</taxon>
        <taxon>Bacillati</taxon>
        <taxon>Actinomycetota</taxon>
        <taxon>Actinomycetes</taxon>
        <taxon>Mycobacteriales</taxon>
        <taxon>Corynebacteriaceae</taxon>
        <taxon>Corynebacterium</taxon>
    </lineage>
</organism>
<evidence type="ECO:0000256" key="4">
    <source>
        <dbReference type="PIRSR" id="PIRSR000105-1"/>
    </source>
</evidence>
<evidence type="ECO:0000313" key="7">
    <source>
        <dbReference type="EMBL" id="AHW64524.1"/>
    </source>
</evidence>
<gene>
    <name evidence="7" type="primary">fadB2</name>
    <name evidence="7" type="ORF">CGLY_10395</name>
</gene>
<dbReference type="InterPro" id="IPR036291">
    <property type="entry name" value="NAD(P)-bd_dom_sf"/>
</dbReference>
<protein>
    <submittedName>
        <fullName evidence="7">3-hydroxybutyryl-CoA dehydrogenase</fullName>
        <ecNumber evidence="7">1.1.1.157</ecNumber>
    </submittedName>
</protein>
<sequence length="323" mass="35233">MTGVRHGRRTLAGMSENTIGNNQDLNNVTVLGTGVLGSQIVMQAAYAGKNVVAYDIGQEPLDKLPDRWEWMRGYYTTDVADYTPELFDAAIDRIRTSTDLTDAVSDADVVIEAVPENLGLKKKVWSQVGQAVPDHTILLTNSSSLRPSDFADATGHPGRFLALHFANLVWKYNTGEVMATPNTDHAVFDRTVAFAEEINLDAIPIRKEIPGYLLNSLLIPWLNAAAGLYVAEAANPADIDRDWKIATGAPTGPFEVFDTVGFNVSVNITRGNPDATEAEKAFSDLLQERGIDKGKAGLGDGVGFYEYDAEGEIVRPNPDWEIY</sequence>
<evidence type="ECO:0000313" key="8">
    <source>
        <dbReference type="Proteomes" id="UP000023703"/>
    </source>
</evidence>
<evidence type="ECO:0000259" key="6">
    <source>
        <dbReference type="Pfam" id="PF02737"/>
    </source>
</evidence>
<dbReference type="EC" id="1.1.1.157" evidence="7"/>
<dbReference type="NCBIfam" id="NF006143">
    <property type="entry name" value="PRK08293.1"/>
    <property type="match status" value="1"/>
</dbReference>
<keyword evidence="3 7" id="KW-0560">Oxidoreductase</keyword>
<feature type="domain" description="3-hydroxyacyl-CoA dehydrogenase NAD binding" evidence="6">
    <location>
        <begin position="27"/>
        <end position="207"/>
    </location>
</feature>
<dbReference type="GO" id="GO:0008691">
    <property type="term" value="F:3-hydroxybutyryl-CoA dehydrogenase activity"/>
    <property type="evidence" value="ECO:0007669"/>
    <property type="project" value="UniProtKB-EC"/>
</dbReference>
<dbReference type="SUPFAM" id="SSF51735">
    <property type="entry name" value="NAD(P)-binding Rossmann-fold domains"/>
    <property type="match status" value="1"/>
</dbReference>
<proteinExistence type="inferred from homology"/>
<dbReference type="PIRSF" id="PIRSF000105">
    <property type="entry name" value="HCDH"/>
    <property type="match status" value="1"/>
</dbReference>
<dbReference type="InterPro" id="IPR022694">
    <property type="entry name" value="3-OHacyl-CoA_DH"/>
</dbReference>
<dbReference type="GO" id="GO:0070403">
    <property type="term" value="F:NAD+ binding"/>
    <property type="evidence" value="ECO:0007669"/>
    <property type="project" value="InterPro"/>
</dbReference>
<reference evidence="7 8" key="1">
    <citation type="journal article" date="2015" name="Int. J. Syst. Evol. Microbiol.">
        <title>Revisiting Corynebacterium glyciniphilum (ex Kubota et al., 1972) sp. nov., nom. rev., isolated from putrefied banana.</title>
        <authorList>
            <person name="Al-Dilaimi A."/>
            <person name="Bednarz H."/>
            <person name="Lomker A."/>
            <person name="Niehaus K."/>
            <person name="Kalinowski J."/>
            <person name="Ruckert C."/>
        </authorList>
    </citation>
    <scope>NUCLEOTIDE SEQUENCE [LARGE SCALE GENOMIC DNA]</scope>
    <source>
        <strain evidence="7">AJ 3170</strain>
    </source>
</reference>
<feature type="site" description="Important for catalytic activity" evidence="4">
    <location>
        <position position="164"/>
    </location>
</feature>
<dbReference type="InterPro" id="IPR006176">
    <property type="entry name" value="3-OHacyl-CoA_DH_NAD-bd"/>
</dbReference>
<evidence type="ECO:0000259" key="5">
    <source>
        <dbReference type="Pfam" id="PF00725"/>
    </source>
</evidence>
<evidence type="ECO:0000256" key="3">
    <source>
        <dbReference type="ARBA" id="ARBA00023002"/>
    </source>
</evidence>
<dbReference type="AlphaFoldDB" id="X5DTA2"/>
<dbReference type="Gene3D" id="3.40.50.720">
    <property type="entry name" value="NAD(P)-binding Rossmann-like Domain"/>
    <property type="match status" value="1"/>
</dbReference>
<dbReference type="Gene3D" id="1.10.1040.10">
    <property type="entry name" value="N-(1-d-carboxylethyl)-l-norvaline Dehydrogenase, domain 2"/>
    <property type="match status" value="1"/>
</dbReference>
<accession>X5DTA2</accession>
<dbReference type="EMBL" id="CP006842">
    <property type="protein sequence ID" value="AHW64524.1"/>
    <property type="molecule type" value="Genomic_DNA"/>
</dbReference>
<evidence type="ECO:0000256" key="2">
    <source>
        <dbReference type="ARBA" id="ARBA00009463"/>
    </source>
</evidence>
<dbReference type="SUPFAM" id="SSF48179">
    <property type="entry name" value="6-phosphogluconate dehydrogenase C-terminal domain-like"/>
    <property type="match status" value="1"/>
</dbReference>
<comment type="pathway">
    <text evidence="1">Lipid metabolism; butanoate metabolism.</text>
</comment>
<dbReference type="STRING" id="1404245.CGLY_10395"/>
<dbReference type="HOGENOM" id="CLU_009834_2_0_11"/>
<comment type="similarity">
    <text evidence="2">Belongs to the 3-hydroxyacyl-CoA dehydrogenase family.</text>
</comment>
<dbReference type="InterPro" id="IPR008927">
    <property type="entry name" value="6-PGluconate_DH-like_C_sf"/>
</dbReference>
<dbReference type="eggNOG" id="COG1250">
    <property type="taxonomic scope" value="Bacteria"/>
</dbReference>
<dbReference type="Pfam" id="PF02737">
    <property type="entry name" value="3HCDH_N"/>
    <property type="match status" value="1"/>
</dbReference>
<dbReference type="KEGG" id="cgy:CGLY_10395"/>
<dbReference type="InterPro" id="IPR006108">
    <property type="entry name" value="3HC_DH_C"/>
</dbReference>
<keyword evidence="8" id="KW-1185">Reference proteome</keyword>
<dbReference type="GO" id="GO:0006631">
    <property type="term" value="P:fatty acid metabolic process"/>
    <property type="evidence" value="ECO:0007669"/>
    <property type="project" value="InterPro"/>
</dbReference>
<dbReference type="InterPro" id="IPR013328">
    <property type="entry name" value="6PGD_dom2"/>
</dbReference>
<dbReference type="Proteomes" id="UP000023703">
    <property type="component" value="Chromosome"/>
</dbReference>
<dbReference type="PANTHER" id="PTHR48075">
    <property type="entry name" value="3-HYDROXYACYL-COA DEHYDROGENASE FAMILY PROTEIN"/>
    <property type="match status" value="1"/>
</dbReference>